<name>A0A2S5D099_LYSSH</name>
<accession>A0A2S5D099</accession>
<dbReference type="EMBL" id="PGLV01000001">
    <property type="protein sequence ID" value="POZ56500.1"/>
    <property type="molecule type" value="Genomic_DNA"/>
</dbReference>
<dbReference type="InterPro" id="IPR027417">
    <property type="entry name" value="P-loop_NTPase"/>
</dbReference>
<dbReference type="RefSeq" id="WP_103976608.1">
    <property type="nucleotide sequence ID" value="NZ_PGLV01000001.1"/>
</dbReference>
<evidence type="ECO:0008006" key="3">
    <source>
        <dbReference type="Google" id="ProtNLM"/>
    </source>
</evidence>
<dbReference type="Proteomes" id="UP000237319">
    <property type="component" value="Unassembled WGS sequence"/>
</dbReference>
<dbReference type="Gene3D" id="3.40.50.300">
    <property type="entry name" value="P-loop containing nucleotide triphosphate hydrolases"/>
    <property type="match status" value="1"/>
</dbReference>
<proteinExistence type="predicted"/>
<gene>
    <name evidence="1" type="ORF">LYSIN_01283</name>
</gene>
<evidence type="ECO:0000313" key="1">
    <source>
        <dbReference type="EMBL" id="POZ56500.1"/>
    </source>
</evidence>
<reference evidence="1 2" key="1">
    <citation type="submission" date="2017-11" db="EMBL/GenBank/DDBJ databases">
        <title>Genome sequence of Lysinibacillus sphaericus, a lignin-degrading bacteria isolated from municipal solid waste soil.</title>
        <authorList>
            <person name="Persinoti G.F."/>
            <person name="Paixao D.A."/>
            <person name="Bugg T.D."/>
            <person name="Squina F.M."/>
        </authorList>
    </citation>
    <scope>NUCLEOTIDE SEQUENCE [LARGE SCALE GENOMIC DNA]</scope>
    <source>
        <strain evidence="1 2">A1</strain>
    </source>
</reference>
<evidence type="ECO:0000313" key="2">
    <source>
        <dbReference type="Proteomes" id="UP000237319"/>
    </source>
</evidence>
<keyword evidence="2" id="KW-1185">Reference proteome</keyword>
<dbReference type="AlphaFoldDB" id="A0A2S5D099"/>
<protein>
    <recommendedName>
        <fullName evidence="3">SynChlorMet cassette protein ScmC</fullName>
    </recommendedName>
</protein>
<comment type="caution">
    <text evidence="1">The sequence shown here is derived from an EMBL/GenBank/DDBJ whole genome shotgun (WGS) entry which is preliminary data.</text>
</comment>
<dbReference type="SUPFAM" id="SSF53795">
    <property type="entry name" value="PEP carboxykinase-like"/>
    <property type="match status" value="1"/>
</dbReference>
<organism evidence="1 2">
    <name type="scientific">Lysinibacillus sphaericus</name>
    <name type="common">Bacillus sphaericus</name>
    <dbReference type="NCBI Taxonomy" id="1421"/>
    <lineage>
        <taxon>Bacteria</taxon>
        <taxon>Bacillati</taxon>
        <taxon>Bacillota</taxon>
        <taxon>Bacilli</taxon>
        <taxon>Bacillales</taxon>
        <taxon>Bacillaceae</taxon>
        <taxon>Lysinibacillus</taxon>
    </lineage>
</organism>
<sequence length="286" mass="33166">MVKFKHICRIDILGGVIEVRCKFEKCLKGIKKYFSASIVQRDVVPDIIIYCDWEKADRYLFRTRPINQNSILDGVYYQEFGSKEVIPWDSYQPVLPPFVKKPFLNTFVALHAGAVKHYNNQALLFVGSRASGKTTSTLELVNSNHDFELLTDETVFCRKRSIYVEPFPRLVLPRYDNNSNIVKGELPATEAFCKIANSGAIVSHIFYLKPEENSQKPLINEISNEESYRHLVEHYQYAGTEFKESLLTLYRISEYAKASIVSYNTYYELKEIIKTIPQYIKKTQKD</sequence>